<dbReference type="InterPro" id="IPR050301">
    <property type="entry name" value="NTE"/>
</dbReference>
<keyword evidence="2 4" id="KW-0442">Lipid degradation</keyword>
<dbReference type="AlphaFoldDB" id="A0A3D9VA21"/>
<evidence type="ECO:0000256" key="5">
    <source>
        <dbReference type="SAM" id="MobiDB-lite"/>
    </source>
</evidence>
<keyword evidence="3 4" id="KW-0443">Lipid metabolism</keyword>
<dbReference type="SUPFAM" id="SSF52151">
    <property type="entry name" value="FabD/lysophospholipase-like"/>
    <property type="match status" value="1"/>
</dbReference>
<keyword evidence="8" id="KW-1185">Reference proteome</keyword>
<feature type="short sequence motif" description="GXSXG" evidence="4">
    <location>
        <begin position="44"/>
        <end position="48"/>
    </location>
</feature>
<dbReference type="EMBL" id="QTUC01000001">
    <property type="protein sequence ID" value="REF37553.1"/>
    <property type="molecule type" value="Genomic_DNA"/>
</dbReference>
<protein>
    <submittedName>
        <fullName evidence="7">NTE family protein</fullName>
    </submittedName>
</protein>
<dbReference type="InterPro" id="IPR002641">
    <property type="entry name" value="PNPLA_dom"/>
</dbReference>
<name>A0A3D9VA21_THECX</name>
<organism evidence="7 8">
    <name type="scientific">Thermasporomyces composti</name>
    <dbReference type="NCBI Taxonomy" id="696763"/>
    <lineage>
        <taxon>Bacteria</taxon>
        <taxon>Bacillati</taxon>
        <taxon>Actinomycetota</taxon>
        <taxon>Actinomycetes</taxon>
        <taxon>Propionibacteriales</taxon>
        <taxon>Nocardioidaceae</taxon>
        <taxon>Thermasporomyces</taxon>
    </lineage>
</organism>
<dbReference type="PROSITE" id="PS51635">
    <property type="entry name" value="PNPLA"/>
    <property type="match status" value="1"/>
</dbReference>
<keyword evidence="1 4" id="KW-0378">Hydrolase</keyword>
<reference evidence="7 8" key="1">
    <citation type="submission" date="2018-08" db="EMBL/GenBank/DDBJ databases">
        <title>Sequencing the genomes of 1000 actinobacteria strains.</title>
        <authorList>
            <person name="Klenk H.-P."/>
        </authorList>
    </citation>
    <scope>NUCLEOTIDE SEQUENCE [LARGE SCALE GENOMIC DNA]</scope>
    <source>
        <strain evidence="7 8">DSM 22891</strain>
    </source>
</reference>
<dbReference type="Pfam" id="PF01734">
    <property type="entry name" value="Patatin"/>
    <property type="match status" value="1"/>
</dbReference>
<evidence type="ECO:0000256" key="1">
    <source>
        <dbReference type="ARBA" id="ARBA00022801"/>
    </source>
</evidence>
<dbReference type="RefSeq" id="WP_115850995.1">
    <property type="nucleotide sequence ID" value="NZ_QTUC01000001.1"/>
</dbReference>
<feature type="domain" description="PNPLA" evidence="6">
    <location>
        <begin position="8"/>
        <end position="216"/>
    </location>
</feature>
<proteinExistence type="predicted"/>
<dbReference type="Proteomes" id="UP000256485">
    <property type="component" value="Unassembled WGS sequence"/>
</dbReference>
<comment type="caution">
    <text evidence="7">The sequence shown here is derived from an EMBL/GenBank/DDBJ whole genome shotgun (WGS) entry which is preliminary data.</text>
</comment>
<comment type="caution">
    <text evidence="4">Lacks conserved residue(s) required for the propagation of feature annotation.</text>
</comment>
<evidence type="ECO:0000313" key="7">
    <source>
        <dbReference type="EMBL" id="REF37553.1"/>
    </source>
</evidence>
<dbReference type="OrthoDB" id="2339873at2"/>
<dbReference type="InterPro" id="IPR016035">
    <property type="entry name" value="Acyl_Trfase/lysoPLipase"/>
</dbReference>
<dbReference type="PANTHER" id="PTHR14226">
    <property type="entry name" value="NEUROPATHY TARGET ESTERASE/SWISS CHEESE D.MELANOGASTER"/>
    <property type="match status" value="1"/>
</dbReference>
<feature type="short sequence motif" description="DGA/G" evidence="4">
    <location>
        <begin position="203"/>
        <end position="205"/>
    </location>
</feature>
<evidence type="ECO:0000256" key="2">
    <source>
        <dbReference type="ARBA" id="ARBA00022963"/>
    </source>
</evidence>
<feature type="compositionally biased region" description="Basic and acidic residues" evidence="5">
    <location>
        <begin position="329"/>
        <end position="343"/>
    </location>
</feature>
<feature type="active site" description="Proton acceptor" evidence="4">
    <location>
        <position position="203"/>
    </location>
</feature>
<dbReference type="GO" id="GO:0016787">
    <property type="term" value="F:hydrolase activity"/>
    <property type="evidence" value="ECO:0007669"/>
    <property type="project" value="UniProtKB-UniRule"/>
</dbReference>
<accession>A0A3D9VA21</accession>
<dbReference type="GO" id="GO:0016042">
    <property type="term" value="P:lipid catabolic process"/>
    <property type="evidence" value="ECO:0007669"/>
    <property type="project" value="UniProtKB-UniRule"/>
</dbReference>
<evidence type="ECO:0000313" key="8">
    <source>
        <dbReference type="Proteomes" id="UP000256485"/>
    </source>
</evidence>
<evidence type="ECO:0000259" key="6">
    <source>
        <dbReference type="PROSITE" id="PS51635"/>
    </source>
</evidence>
<feature type="region of interest" description="Disordered" evidence="5">
    <location>
        <begin position="319"/>
        <end position="351"/>
    </location>
</feature>
<dbReference type="PANTHER" id="PTHR14226:SF57">
    <property type="entry name" value="BLR7027 PROTEIN"/>
    <property type="match status" value="1"/>
</dbReference>
<gene>
    <name evidence="7" type="ORF">DFJ64_2997</name>
</gene>
<dbReference type="Gene3D" id="3.40.1090.10">
    <property type="entry name" value="Cytosolic phospholipase A2 catalytic domain"/>
    <property type="match status" value="2"/>
</dbReference>
<evidence type="ECO:0000256" key="4">
    <source>
        <dbReference type="PROSITE-ProRule" id="PRU01161"/>
    </source>
</evidence>
<feature type="active site" description="Nucleophile" evidence="4">
    <location>
        <position position="46"/>
    </location>
</feature>
<sequence length="351" mass="37698">MSSPRRGLVLGAGGVLGAAWMIGALCALEEETDINTTKVDLLVGTSAGSVVAALLAAGVSPEEQRAHQLGENLDGSVLNGVELDYDALGGRPPTPWPGVGSARLLAAIVRDRRLLSAPLVLAGLLPRGRGSVDTLVNLIDQIVPRWPKHPEFLAVAMDYHAGERVALGRKSGSSVRPSQAVAASCAIPGWFAPVEIDGRVYVDGGTASIASADLAAGRNLDEVYVFAPLAWLASPESMSPSLWMLQHWRRALTRQLSREVDVLRAEGTKVTVIAPTAEDLIALGTNPMDQQRRLQVLETSLRTSRAAFRGMRRRRVRQGVRVRQGGRAVSDHRDVRHHADVSHARRRGRSS</sequence>
<evidence type="ECO:0000256" key="3">
    <source>
        <dbReference type="ARBA" id="ARBA00023098"/>
    </source>
</evidence>